<dbReference type="GO" id="GO:0004713">
    <property type="term" value="F:protein tyrosine kinase activity"/>
    <property type="evidence" value="ECO:0007669"/>
    <property type="project" value="TreeGrafter"/>
</dbReference>
<dbReference type="RefSeq" id="WP_012168572.1">
    <property type="nucleotide sequence ID" value="NC_009937.1"/>
</dbReference>
<sequence>MSQPVQTSNSEDRAVAEPAVPRIAPQRHIELVPIAPEALPQHVGAEGRPHVAVQPWWRRHGLFLGLFVLPVFAALLYFGLIASDIYTSEAKFLVRASARSVAGSLSAMMPGDSMSRAADETYAVSEYMLSRDAAAELAKTAGLRDVMDRSEADMFNRYPSWFGKENEEQFYRAYRRMVDVVPDGGTGISTLVVRAYRADDAQAVAKALIAAGEKFVNKLNLRSNEDAVKFSESMVKETQLRLSDVEARLAAYRNSQLVVDPEKESTQSLAILGKMTTEISRLEATLSQQMAMAPDSPAITPLRERIAAYRTEMQKQQKNVVGGADSIASKLQGYELLILERDLAGRALAVATASLESARQEAQSQRIYLQEVTEPNLPDQALQPKRLLAIFVVAFLSLCVYWIARSFIANTLDHQA</sequence>
<dbReference type="PANTHER" id="PTHR32309:SF13">
    <property type="entry name" value="FERRIC ENTEROBACTIN TRANSPORT PROTEIN FEPE"/>
    <property type="match status" value="1"/>
</dbReference>
<evidence type="ECO:0000313" key="3">
    <source>
        <dbReference type="Proteomes" id="UP000000270"/>
    </source>
</evidence>
<dbReference type="PANTHER" id="PTHR32309">
    <property type="entry name" value="TYROSINE-PROTEIN KINASE"/>
    <property type="match status" value="1"/>
</dbReference>
<keyword evidence="3" id="KW-1185">Reference proteome</keyword>
<feature type="transmembrane region" description="Helical" evidence="1">
    <location>
        <begin position="62"/>
        <end position="82"/>
    </location>
</feature>
<evidence type="ECO:0000256" key="1">
    <source>
        <dbReference type="SAM" id="Phobius"/>
    </source>
</evidence>
<keyword evidence="1" id="KW-1133">Transmembrane helix</keyword>
<dbReference type="GO" id="GO:0005886">
    <property type="term" value="C:plasma membrane"/>
    <property type="evidence" value="ECO:0007669"/>
    <property type="project" value="TreeGrafter"/>
</dbReference>
<reference evidence="2 3" key="1">
    <citation type="journal article" date="2007" name="Appl. Environ. Microbiol.">
        <title>Rhizobial factors required for stem nodule maturation and maintenance in Sesbania rostrata-Azorhizobium caulinodans ORS571 symbiosis.</title>
        <authorList>
            <person name="Suzuki S."/>
            <person name="Aono T."/>
            <person name="Lee KB."/>
            <person name="Suzuki T."/>
            <person name="Liu CT."/>
            <person name="Miwa H."/>
            <person name="Wakao S."/>
            <person name="Iki T."/>
            <person name="Oyaizu H."/>
        </authorList>
    </citation>
    <scope>NUCLEOTIDE SEQUENCE [LARGE SCALE GENOMIC DNA]</scope>
    <source>
        <strain evidence="3">ATCC 43989 / DSM 5975 / JCM 20966 / LMG 6465 / NBRC 14845 / NCIMB 13405 / ORS 571</strain>
    </source>
</reference>
<reference evidence="2 3" key="3">
    <citation type="journal article" date="2008" name="BMC Genomics">
        <title>The genome of the versatile nitrogen fixer Azorhizobium caulinodans ORS571.</title>
        <authorList>
            <person name="Lee KB."/>
            <person name="Backer P.D."/>
            <person name="Aono T."/>
            <person name="Liu CT."/>
            <person name="Suzuki S."/>
            <person name="Suzuki T."/>
            <person name="Kaneko T."/>
            <person name="Yamada M."/>
            <person name="Tabata S."/>
            <person name="Kupfer D.M."/>
            <person name="Najar F.Z."/>
            <person name="Wiley G.B."/>
            <person name="Roe B."/>
            <person name="Binnewies T.T."/>
            <person name="Ussery D.W."/>
            <person name="D'Haeze W."/>
            <person name="Herder J.D."/>
            <person name="Gevers D."/>
            <person name="Vereecke D."/>
            <person name="Holsters M."/>
            <person name="Oyaizu H."/>
        </authorList>
    </citation>
    <scope>NUCLEOTIDE SEQUENCE [LARGE SCALE GENOMIC DNA]</scope>
    <source>
        <strain evidence="3">ATCC 43989 / DSM 5975 / JCM 20966 / LMG 6465 / NBRC 14845 / NCIMB 13405 / ORS 571</strain>
    </source>
</reference>
<dbReference type="HOGENOM" id="CLU_027864_0_1_5"/>
<dbReference type="STRING" id="438753.AZC_0041"/>
<dbReference type="EMBL" id="AP009384">
    <property type="protein sequence ID" value="BAF86039.1"/>
    <property type="molecule type" value="Genomic_DNA"/>
</dbReference>
<keyword evidence="1" id="KW-0472">Membrane</keyword>
<reference evidence="2 3" key="6">
    <citation type="journal article" date="2011" name="Appl. Environ. Microbiol.">
        <title>Involvement of the azorhizobial chromosome partition gene (parA) in the onset of bacteroid differentiation during Sesbania rostrata stem nodule development.</title>
        <authorList>
            <person name="Liu CT."/>
            <person name="Lee KB."/>
            <person name="Wang YS."/>
            <person name="Peng MH."/>
            <person name="Lee KT."/>
            <person name="Suzuki S."/>
            <person name="Suzuki T."/>
            <person name="Oyaizu H."/>
        </authorList>
    </citation>
    <scope>NUCLEOTIDE SEQUENCE [LARGE SCALE GENOMIC DNA]</scope>
    <source>
        <strain evidence="3">ATCC 43989 / DSM 5975 / JCM 20966 / LMG 6465 / NBRC 14845 / NCIMB 13405 / ORS 571</strain>
    </source>
</reference>
<proteinExistence type="predicted"/>
<evidence type="ECO:0000313" key="2">
    <source>
        <dbReference type="EMBL" id="BAF86039.1"/>
    </source>
</evidence>
<name>A8IG53_AZOC5</name>
<protein>
    <submittedName>
        <fullName evidence="2">WcbD protein</fullName>
    </submittedName>
</protein>
<reference evidence="2 3" key="5">
    <citation type="journal article" date="2010" name="Appl. Environ. Microbiol.">
        <title>phrR-like gene praR of Azorhizobium caulinodans ORS571 is essential for symbiosis with Sesbania rostrata and is involved in expression of reb genes.</title>
        <authorList>
            <person name="Akiba N."/>
            <person name="Aono T."/>
            <person name="Toyazaki H."/>
            <person name="Sato S."/>
            <person name="Oyaizu H."/>
        </authorList>
    </citation>
    <scope>NUCLEOTIDE SEQUENCE [LARGE SCALE GENOMIC DNA]</scope>
    <source>
        <strain evidence="3">ATCC 43989 / DSM 5975 / JCM 20966 / LMG 6465 / NBRC 14845 / NCIMB 13405 / ORS 571</strain>
    </source>
</reference>
<reference evidence="2 3" key="4">
    <citation type="journal article" date="2009" name="Appl. Environ. Microbiol.">
        <title>Comparative genome-wide transcriptional profiling of Azorhizobium caulinodans ORS571 grown under free-living and symbiotic conditions.</title>
        <authorList>
            <person name="Tsukada S."/>
            <person name="Aono T."/>
            <person name="Akiba N."/>
            <person name="Lee KB."/>
            <person name="Liu CT."/>
            <person name="Toyazaki H."/>
            <person name="Oyaizu H."/>
        </authorList>
    </citation>
    <scope>NUCLEOTIDE SEQUENCE [LARGE SCALE GENOMIC DNA]</scope>
    <source>
        <strain evidence="3">ATCC 43989 / DSM 5975 / JCM 20966 / LMG 6465 / NBRC 14845 / NCIMB 13405 / ORS 571</strain>
    </source>
</reference>
<keyword evidence="1" id="KW-0812">Transmembrane</keyword>
<feature type="transmembrane region" description="Helical" evidence="1">
    <location>
        <begin position="387"/>
        <end position="404"/>
    </location>
</feature>
<accession>A8IG53</accession>
<dbReference type="KEGG" id="azc:AZC_0041"/>
<dbReference type="eggNOG" id="COG3524">
    <property type="taxonomic scope" value="Bacteria"/>
</dbReference>
<gene>
    <name evidence="2" type="primary">wcbD</name>
    <name evidence="2" type="ordered locus">AZC_0041</name>
</gene>
<organism evidence="2 3">
    <name type="scientific">Azorhizobium caulinodans (strain ATCC 43989 / DSM 5975 / JCM 20966 / LMG 6465 / NBRC 14845 / NCIMB 13405 / ORS 571)</name>
    <dbReference type="NCBI Taxonomy" id="438753"/>
    <lineage>
        <taxon>Bacteria</taxon>
        <taxon>Pseudomonadati</taxon>
        <taxon>Pseudomonadota</taxon>
        <taxon>Alphaproteobacteria</taxon>
        <taxon>Hyphomicrobiales</taxon>
        <taxon>Xanthobacteraceae</taxon>
        <taxon>Azorhizobium</taxon>
    </lineage>
</organism>
<reference evidence="3" key="2">
    <citation type="submission" date="2007-04" db="EMBL/GenBank/DDBJ databases">
        <title>Complete genome sequence of the nitrogen-fixing bacterium Azorhizobium caulinodans ORS571.</title>
        <authorList>
            <person name="Lee K.B."/>
            <person name="Backer P.D."/>
            <person name="Aono T."/>
            <person name="Liu C.T."/>
            <person name="Suzuki S."/>
            <person name="Suzuki T."/>
            <person name="Kaneko T."/>
            <person name="Yamada M."/>
            <person name="Tabata S."/>
            <person name="Kupfer D.M."/>
            <person name="Najar F.Z."/>
            <person name="Wiley G.B."/>
            <person name="Roe B."/>
            <person name="Binnewies T."/>
            <person name="Ussery D."/>
            <person name="Vereecke D."/>
            <person name="Gevers D."/>
            <person name="Holsters M."/>
            <person name="Oyaizu H."/>
        </authorList>
    </citation>
    <scope>NUCLEOTIDE SEQUENCE [LARGE SCALE GENOMIC DNA]</scope>
    <source>
        <strain evidence="3">ATCC 43989 / DSM 5975 / JCM 20966 / LMG 6465 / NBRC 14845 / NCIMB 13405 / ORS 571</strain>
    </source>
</reference>
<dbReference type="AlphaFoldDB" id="A8IG53"/>
<dbReference type="InterPro" id="IPR050445">
    <property type="entry name" value="Bact_polysacc_biosynth/exp"/>
</dbReference>
<dbReference type="Proteomes" id="UP000000270">
    <property type="component" value="Chromosome"/>
</dbReference>